<dbReference type="Pfam" id="PF13379">
    <property type="entry name" value="NMT1_2"/>
    <property type="match status" value="1"/>
</dbReference>
<dbReference type="PANTHER" id="PTHR30024:SF47">
    <property type="entry name" value="TAURINE-BINDING PERIPLASMIC PROTEIN"/>
    <property type="match status" value="1"/>
</dbReference>
<feature type="signal peptide" evidence="4">
    <location>
        <begin position="1"/>
        <end position="40"/>
    </location>
</feature>
<dbReference type="AlphaFoldDB" id="A0A158HNL0"/>
<dbReference type="GO" id="GO:0042918">
    <property type="term" value="P:alkanesulfonate transmembrane transport"/>
    <property type="evidence" value="ECO:0007669"/>
    <property type="project" value="TreeGrafter"/>
</dbReference>
<evidence type="ECO:0000256" key="4">
    <source>
        <dbReference type="SAM" id="SignalP"/>
    </source>
</evidence>
<organism evidence="6 7">
    <name type="scientific">Caballeronia udeis</name>
    <dbReference type="NCBI Taxonomy" id="1232866"/>
    <lineage>
        <taxon>Bacteria</taxon>
        <taxon>Pseudomonadati</taxon>
        <taxon>Pseudomonadota</taxon>
        <taxon>Betaproteobacteria</taxon>
        <taxon>Burkholderiales</taxon>
        <taxon>Burkholderiaceae</taxon>
        <taxon>Caballeronia</taxon>
    </lineage>
</organism>
<dbReference type="SMART" id="SM00062">
    <property type="entry name" value="PBPb"/>
    <property type="match status" value="1"/>
</dbReference>
<evidence type="ECO:0000259" key="5">
    <source>
        <dbReference type="SMART" id="SM00062"/>
    </source>
</evidence>
<dbReference type="Proteomes" id="UP000054683">
    <property type="component" value="Unassembled WGS sequence"/>
</dbReference>
<reference evidence="6 7" key="1">
    <citation type="submission" date="2016-01" db="EMBL/GenBank/DDBJ databases">
        <authorList>
            <person name="Oliw E.H."/>
        </authorList>
    </citation>
    <scope>NUCLEOTIDE SEQUENCE [LARGE SCALE GENOMIC DNA]</scope>
    <source>
        <strain evidence="6">LMG 27134</strain>
    </source>
</reference>
<evidence type="ECO:0000256" key="3">
    <source>
        <dbReference type="ARBA" id="ARBA00022729"/>
    </source>
</evidence>
<feature type="chain" id="PRO_5008501827" evidence="4">
    <location>
        <begin position="41"/>
        <end position="354"/>
    </location>
</feature>
<dbReference type="PANTHER" id="PTHR30024">
    <property type="entry name" value="ALIPHATIC SULFONATES-BINDING PROTEIN-RELATED"/>
    <property type="match status" value="1"/>
</dbReference>
<dbReference type="CDD" id="cd13560">
    <property type="entry name" value="PBP2_taurine"/>
    <property type="match status" value="1"/>
</dbReference>
<dbReference type="NCBIfam" id="TIGR01729">
    <property type="entry name" value="taurine_ABC_bnd"/>
    <property type="match status" value="1"/>
</dbReference>
<evidence type="ECO:0000256" key="1">
    <source>
        <dbReference type="ARBA" id="ARBA00004418"/>
    </source>
</evidence>
<gene>
    <name evidence="6" type="ORF">AWB69_04631</name>
</gene>
<proteinExistence type="inferred from homology"/>
<dbReference type="SUPFAM" id="SSF53850">
    <property type="entry name" value="Periplasmic binding protein-like II"/>
    <property type="match status" value="1"/>
</dbReference>
<protein>
    <submittedName>
        <fullName evidence="6">Taurine ABC transporter substrate-binding protein</fullName>
    </submittedName>
</protein>
<evidence type="ECO:0000313" key="7">
    <source>
        <dbReference type="Proteomes" id="UP000054683"/>
    </source>
</evidence>
<keyword evidence="3 4" id="KW-0732">Signal</keyword>
<dbReference type="GO" id="GO:0042597">
    <property type="term" value="C:periplasmic space"/>
    <property type="evidence" value="ECO:0007669"/>
    <property type="project" value="UniProtKB-SubCell"/>
</dbReference>
<dbReference type="RefSeq" id="WP_062088880.1">
    <property type="nucleotide sequence ID" value="NZ_FCOK02000033.1"/>
</dbReference>
<evidence type="ECO:0000256" key="2">
    <source>
        <dbReference type="ARBA" id="ARBA00010742"/>
    </source>
</evidence>
<sequence>MQHDKRSKFSRWFARPMHRVIAAATVLATFVTIAVQPAHAEDKEVTIAYQQIVDPWVVAIANGSIEKETGYKINWRQFESGAKVATAMASGDVKVGVIGSSPLAAAVSQGVDLQLFWILDNINQAEAMVVRNGSGVTKPADLKGKTIGVPFVSTTHYHTMFALQHWGINPSDVKILNMQPNQIVAAWERGDIDAAYVWNPALAELKKSGKVLITSGDLSKLGKPTFDGIAVDRKWGEEHKDFMAKLVKAIADADDQYRRNTAQWNAASPQAAAIAKMIGGAPGDVPESLSLYAFPSLADQVSAQWLGGGNAGRATLALKDTSMFLKDQKRIDAVASDYSSFVTPEYAEAAMKLK</sequence>
<dbReference type="Gene3D" id="3.40.190.10">
    <property type="entry name" value="Periplasmic binding protein-like II"/>
    <property type="match status" value="2"/>
</dbReference>
<accession>A0A158HNL0</accession>
<name>A0A158HNL0_9BURK</name>
<dbReference type="EMBL" id="FCOK02000033">
    <property type="protein sequence ID" value="SAL45992.1"/>
    <property type="molecule type" value="Genomic_DNA"/>
</dbReference>
<comment type="subcellular location">
    <subcellularLocation>
        <location evidence="1">Periplasm</location>
    </subcellularLocation>
</comment>
<feature type="domain" description="Solute-binding protein family 3/N-terminal" evidence="5">
    <location>
        <begin position="44"/>
        <end position="261"/>
    </location>
</feature>
<comment type="similarity">
    <text evidence="2">Belongs to the bacterial solute-binding protein SsuA/TauA family.</text>
</comment>
<dbReference type="InterPro" id="IPR001638">
    <property type="entry name" value="Solute-binding_3/MltF_N"/>
</dbReference>
<evidence type="ECO:0000313" key="6">
    <source>
        <dbReference type="EMBL" id="SAL45992.1"/>
    </source>
</evidence>
<dbReference type="InterPro" id="IPR010068">
    <property type="entry name" value="Peri-bd_TauA"/>
</dbReference>